<evidence type="ECO:0000256" key="8">
    <source>
        <dbReference type="ARBA" id="ARBA00023242"/>
    </source>
</evidence>
<dbReference type="GO" id="GO:0005737">
    <property type="term" value="C:cytoplasm"/>
    <property type="evidence" value="ECO:0007669"/>
    <property type="project" value="TreeGrafter"/>
</dbReference>
<evidence type="ECO:0000256" key="11">
    <source>
        <dbReference type="PROSITE-ProRule" id="PRU00812"/>
    </source>
</evidence>
<evidence type="ECO:0000256" key="3">
    <source>
        <dbReference type="ARBA" id="ARBA00022723"/>
    </source>
</evidence>
<gene>
    <name evidence="15" type="primary">RPAP2</name>
    <name evidence="15" type="ORF">CU097_012399</name>
</gene>
<dbReference type="OrthoDB" id="2590500at2759"/>
<evidence type="ECO:0000313" key="16">
    <source>
        <dbReference type="Proteomes" id="UP000252139"/>
    </source>
</evidence>
<dbReference type="Proteomes" id="UP000252139">
    <property type="component" value="Unassembled WGS sequence"/>
</dbReference>
<dbReference type="AlphaFoldDB" id="A0A367JPR6"/>
<evidence type="ECO:0000256" key="4">
    <source>
        <dbReference type="ARBA" id="ARBA00022771"/>
    </source>
</evidence>
<evidence type="ECO:0000259" key="14">
    <source>
        <dbReference type="PROSITE" id="PS51479"/>
    </source>
</evidence>
<evidence type="ECO:0000256" key="9">
    <source>
        <dbReference type="ARBA" id="ARBA00047761"/>
    </source>
</evidence>
<keyword evidence="7 12" id="KW-0904">Protein phosphatase</keyword>
<dbReference type="InterPro" id="IPR039693">
    <property type="entry name" value="Rtr1/RPAP2"/>
</dbReference>
<keyword evidence="6 12" id="KW-0862">Zinc</keyword>
<sequence>MDAQPTMHKTVPSSSKRRPVQRKKKPVMTAKQQLIKDSAVHRQKIDKLVFVWQEKLFSQPKVPKPMLEKAVTYLQPRTFAEVIEERVVQNWCGYPLCDSEPQQLHKYKISLVQRKVFDQTELASYCSESCFMKSKYYSLQLSEEPVWFRDLNKQVEVHVITPDQDFESAVNQRRLKTEMKKTGEDIRQHYVQHLLDNIPKGSLENPLEIVEKDTAKSVAAPSVHTFDTIEGYKIEVNTDRKASATVTLKKKDKNPEQTQEEKEEVIDPTDEDELFRTMMMLKDMNMDKPDIVAEPKSAPAMTPVDMTQENVIQVQTKPQPKQKGRKRPVLSLFGSIWTMLDHITTRATRLYLSDLQKHQTKLDVMLLLQEESRTLDETTYLRGQILSERILEAYQIIRTQIGIQENMEDDIVNIIKTFNLSDPSAVTLDPAQCYMLALVLVKAIADISLKGSAWKAPFEDCCKAVEQSSDMVDACVRVLKVASV</sequence>
<comment type="caution">
    <text evidence="15">The sequence shown here is derived from an EMBL/GenBank/DDBJ whole genome shotgun (WGS) entry which is preliminary data.</text>
</comment>
<reference evidence="15 16" key="1">
    <citation type="journal article" date="2018" name="G3 (Bethesda)">
        <title>Phylogenetic and Phylogenomic Definition of Rhizopus Species.</title>
        <authorList>
            <person name="Gryganskyi A.P."/>
            <person name="Golan J."/>
            <person name="Dolatabadi S."/>
            <person name="Mondo S."/>
            <person name="Robb S."/>
            <person name="Idnurm A."/>
            <person name="Muszewska A."/>
            <person name="Steczkiewicz K."/>
            <person name="Masonjones S."/>
            <person name="Liao H.L."/>
            <person name="Gajdeczka M.T."/>
            <person name="Anike F."/>
            <person name="Vuek A."/>
            <person name="Anishchenko I.M."/>
            <person name="Voigt K."/>
            <person name="de Hoog G.S."/>
            <person name="Smith M.E."/>
            <person name="Heitman J."/>
            <person name="Vilgalys R."/>
            <person name="Stajich J.E."/>
        </authorList>
    </citation>
    <scope>NUCLEOTIDE SEQUENCE [LARGE SCALE GENOMIC DNA]</scope>
    <source>
        <strain evidence="15 16">CBS 357.93</strain>
    </source>
</reference>
<dbReference type="PROSITE" id="PS51479">
    <property type="entry name" value="ZF_RTR1"/>
    <property type="match status" value="1"/>
</dbReference>
<comment type="subcellular location">
    <subcellularLocation>
        <location evidence="1 12">Nucleus</location>
    </subcellularLocation>
</comment>
<dbReference type="EC" id="3.1.3.16" evidence="12"/>
<dbReference type="STRING" id="86630.A0A367JPR6"/>
<dbReference type="PANTHER" id="PTHR14732:SF0">
    <property type="entry name" value="RNA POLYMERASE II SUBUNIT B1 CTD PHOSPHATASE RPAP2-RELATED"/>
    <property type="match status" value="1"/>
</dbReference>
<evidence type="ECO:0000256" key="12">
    <source>
        <dbReference type="RuleBase" id="RU367080"/>
    </source>
</evidence>
<feature type="region of interest" description="Disordered" evidence="13">
    <location>
        <begin position="1"/>
        <end position="32"/>
    </location>
</feature>
<evidence type="ECO:0000256" key="6">
    <source>
        <dbReference type="ARBA" id="ARBA00022833"/>
    </source>
</evidence>
<evidence type="ECO:0000256" key="10">
    <source>
        <dbReference type="ARBA" id="ARBA00048336"/>
    </source>
</evidence>
<dbReference type="GO" id="GO:0008270">
    <property type="term" value="F:zinc ion binding"/>
    <property type="evidence" value="ECO:0007669"/>
    <property type="project" value="UniProtKB-KW"/>
</dbReference>
<dbReference type="GO" id="GO:0008420">
    <property type="term" value="F:RNA polymerase II CTD heptapeptide repeat phosphatase activity"/>
    <property type="evidence" value="ECO:0007669"/>
    <property type="project" value="UniProtKB-UniRule"/>
</dbReference>
<keyword evidence="16" id="KW-1185">Reference proteome</keyword>
<feature type="domain" description="RTR1-type" evidence="14">
    <location>
        <begin position="69"/>
        <end position="150"/>
    </location>
</feature>
<proteinExistence type="inferred from homology"/>
<comment type="catalytic activity">
    <reaction evidence="9 12">
        <text>O-phospho-L-seryl-[protein] + H2O = L-seryl-[protein] + phosphate</text>
        <dbReference type="Rhea" id="RHEA:20629"/>
        <dbReference type="Rhea" id="RHEA-COMP:9863"/>
        <dbReference type="Rhea" id="RHEA-COMP:11604"/>
        <dbReference type="ChEBI" id="CHEBI:15377"/>
        <dbReference type="ChEBI" id="CHEBI:29999"/>
        <dbReference type="ChEBI" id="CHEBI:43474"/>
        <dbReference type="ChEBI" id="CHEBI:83421"/>
        <dbReference type="EC" id="3.1.3.16"/>
    </reaction>
</comment>
<keyword evidence="3 12" id="KW-0479">Metal-binding</keyword>
<keyword evidence="8 12" id="KW-0539">Nucleus</keyword>
<dbReference type="PANTHER" id="PTHR14732">
    <property type="entry name" value="RNA POLYMERASE II SUBUNIT B1 CTD PHOSPHATASE RPAP2-RELATED"/>
    <property type="match status" value="1"/>
</dbReference>
<protein>
    <recommendedName>
        <fullName evidence="12">RNA polymerase II subunit B1 CTD phosphatase RPAP2 homolog</fullName>
        <ecNumber evidence="12">3.1.3.16</ecNumber>
    </recommendedName>
</protein>
<evidence type="ECO:0000256" key="2">
    <source>
        <dbReference type="ARBA" id="ARBA00005676"/>
    </source>
</evidence>
<comment type="similarity">
    <text evidence="2 11 12">Belongs to the RPAP2 family.</text>
</comment>
<dbReference type="GO" id="GO:0043175">
    <property type="term" value="F:RNA polymerase core enzyme binding"/>
    <property type="evidence" value="ECO:0007669"/>
    <property type="project" value="UniProtKB-UniRule"/>
</dbReference>
<keyword evidence="4 12" id="KW-0863">Zinc-finger</keyword>
<organism evidence="15 16">
    <name type="scientific">Rhizopus azygosporus</name>
    <name type="common">Rhizopus microsporus var. azygosporus</name>
    <dbReference type="NCBI Taxonomy" id="86630"/>
    <lineage>
        <taxon>Eukaryota</taxon>
        <taxon>Fungi</taxon>
        <taxon>Fungi incertae sedis</taxon>
        <taxon>Mucoromycota</taxon>
        <taxon>Mucoromycotina</taxon>
        <taxon>Mucoromycetes</taxon>
        <taxon>Mucorales</taxon>
        <taxon>Mucorineae</taxon>
        <taxon>Rhizopodaceae</taxon>
        <taxon>Rhizopus</taxon>
    </lineage>
</organism>
<dbReference type="InterPro" id="IPR007308">
    <property type="entry name" value="Rtr1/RPAP2_dom"/>
</dbReference>
<dbReference type="GO" id="GO:0005634">
    <property type="term" value="C:nucleus"/>
    <property type="evidence" value="ECO:0007669"/>
    <property type="project" value="UniProtKB-SubCell"/>
</dbReference>
<evidence type="ECO:0000256" key="7">
    <source>
        <dbReference type="ARBA" id="ARBA00022912"/>
    </source>
</evidence>
<name>A0A367JPR6_RHIAZ</name>
<keyword evidence="5 12" id="KW-0378">Hydrolase</keyword>
<dbReference type="InterPro" id="IPR038534">
    <property type="entry name" value="Rtr1/RPAP2_sf"/>
</dbReference>
<evidence type="ECO:0000256" key="5">
    <source>
        <dbReference type="ARBA" id="ARBA00022801"/>
    </source>
</evidence>
<accession>A0A367JPR6</accession>
<feature type="compositionally biased region" description="Basic residues" evidence="13">
    <location>
        <begin position="15"/>
        <end position="26"/>
    </location>
</feature>
<evidence type="ECO:0000256" key="1">
    <source>
        <dbReference type="ARBA" id="ARBA00004123"/>
    </source>
</evidence>
<comment type="function">
    <text evidence="12">Putative RNA polymerase II subunit B1 C-terminal domain (CTD) phosphatase involved in RNA polymerase II transcription regulation.</text>
</comment>
<dbReference type="EMBL" id="PJQL01000902">
    <property type="protein sequence ID" value="RCH91927.1"/>
    <property type="molecule type" value="Genomic_DNA"/>
</dbReference>
<comment type="catalytic activity">
    <reaction evidence="10 12">
        <text>O-phospho-L-threonyl-[protein] + H2O = L-threonyl-[protein] + phosphate</text>
        <dbReference type="Rhea" id="RHEA:47004"/>
        <dbReference type="Rhea" id="RHEA-COMP:11060"/>
        <dbReference type="Rhea" id="RHEA-COMP:11605"/>
        <dbReference type="ChEBI" id="CHEBI:15377"/>
        <dbReference type="ChEBI" id="CHEBI:30013"/>
        <dbReference type="ChEBI" id="CHEBI:43474"/>
        <dbReference type="ChEBI" id="CHEBI:61977"/>
        <dbReference type="EC" id="3.1.3.16"/>
    </reaction>
</comment>
<evidence type="ECO:0000313" key="15">
    <source>
        <dbReference type="EMBL" id="RCH91927.1"/>
    </source>
</evidence>
<dbReference type="Gene3D" id="1.25.40.820">
    <property type="match status" value="1"/>
</dbReference>
<evidence type="ECO:0000256" key="13">
    <source>
        <dbReference type="SAM" id="MobiDB-lite"/>
    </source>
</evidence>
<dbReference type="Pfam" id="PF04181">
    <property type="entry name" value="RPAP2_Rtr1"/>
    <property type="match status" value="1"/>
</dbReference>